<name>A0ABY9QTR8_9PSED</name>
<dbReference type="InterPro" id="IPR031893">
    <property type="entry name" value="Phage_tail_APC"/>
</dbReference>
<dbReference type="Proteomes" id="UP001183127">
    <property type="component" value="Chromosome"/>
</dbReference>
<feature type="domain" description="Phage tail assembly chaperone-like" evidence="2">
    <location>
        <begin position="65"/>
        <end position="134"/>
    </location>
</feature>
<protein>
    <submittedName>
        <fullName evidence="3">Phage tail assembly chaperone</fullName>
    </submittedName>
</protein>
<organism evidence="3 4">
    <name type="scientific">Pseudomonas entomophila</name>
    <dbReference type="NCBI Taxonomy" id="312306"/>
    <lineage>
        <taxon>Bacteria</taxon>
        <taxon>Pseudomonadati</taxon>
        <taxon>Pseudomonadota</taxon>
        <taxon>Gammaproteobacteria</taxon>
        <taxon>Pseudomonadales</taxon>
        <taxon>Pseudomonadaceae</taxon>
        <taxon>Pseudomonas</taxon>
    </lineage>
</organism>
<evidence type="ECO:0000259" key="2">
    <source>
        <dbReference type="Pfam" id="PF16778"/>
    </source>
</evidence>
<dbReference type="GeneID" id="32807169"/>
<feature type="region of interest" description="Disordered" evidence="1">
    <location>
        <begin position="122"/>
        <end position="143"/>
    </location>
</feature>
<evidence type="ECO:0000313" key="3">
    <source>
        <dbReference type="EMBL" id="WMW07421.1"/>
    </source>
</evidence>
<evidence type="ECO:0000313" key="4">
    <source>
        <dbReference type="Proteomes" id="UP001183127"/>
    </source>
</evidence>
<dbReference type="RefSeq" id="WP_011535218.1">
    <property type="nucleotide sequence ID" value="NZ_CP132921.1"/>
</dbReference>
<reference evidence="3 4" key="1">
    <citation type="submission" date="2023-08" db="EMBL/GenBank/DDBJ databases">
        <title>Complete Genome Sequence of Pseudomonas entomophila TVIN A01.</title>
        <authorList>
            <person name="Shelke T."/>
            <person name="Mahar N.S."/>
            <person name="Gupta I."/>
            <person name="Gupta V."/>
        </authorList>
    </citation>
    <scope>NUCLEOTIDE SEQUENCE [LARGE SCALE GENOMIC DNA]</scope>
    <source>
        <strain evidence="3 4">TVIN-A01</strain>
    </source>
</reference>
<dbReference type="EMBL" id="CP132921">
    <property type="protein sequence ID" value="WMW07421.1"/>
    <property type="molecule type" value="Genomic_DNA"/>
</dbReference>
<gene>
    <name evidence="3" type="ORF">RAH46_08770</name>
</gene>
<accession>A0ABY9QTR8</accession>
<dbReference type="Pfam" id="PF16778">
    <property type="entry name" value="Phage_tail_APC"/>
    <property type="match status" value="1"/>
</dbReference>
<sequence length="143" mass="15981">MIFYSAQNQGFYDSKVLDRMRPDDAVEISAELHAVLMRGQAIGKQIVVESNGMPGLRELIENAAAVERGWRDRMLADSLKLRDRHRDQLELGGGAETNLSPEQFHALLTYLQALRDWPQSDAFPDAGKRPVAPDFINESGDGQ</sequence>
<keyword evidence="4" id="KW-1185">Reference proteome</keyword>
<evidence type="ECO:0000256" key="1">
    <source>
        <dbReference type="SAM" id="MobiDB-lite"/>
    </source>
</evidence>
<proteinExistence type="predicted"/>